<dbReference type="PATRIC" id="fig|1137280.3.peg.684"/>
<proteinExistence type="predicted"/>
<evidence type="ECO:0000313" key="3">
    <source>
        <dbReference type="Proteomes" id="UP000035057"/>
    </source>
</evidence>
<dbReference type="AlphaFoldDB" id="A0A072N3G3"/>
<dbReference type="RefSeq" id="WP_051668928.1">
    <property type="nucleotide sequence ID" value="NZ_ANIE01000003.1"/>
</dbReference>
<evidence type="ECO:0000259" key="1">
    <source>
        <dbReference type="Pfam" id="PF13439"/>
    </source>
</evidence>
<dbReference type="GO" id="GO:0016757">
    <property type="term" value="F:glycosyltransferase activity"/>
    <property type="evidence" value="ECO:0007669"/>
    <property type="project" value="UniProtKB-ARBA"/>
</dbReference>
<protein>
    <submittedName>
        <fullName evidence="2">Glycosyltransferase</fullName>
    </submittedName>
</protein>
<keyword evidence="2" id="KW-0808">Transferase</keyword>
<dbReference type="Proteomes" id="UP000035057">
    <property type="component" value="Unassembled WGS sequence"/>
</dbReference>
<gene>
    <name evidence="2" type="ORF">D777_00868</name>
</gene>
<name>A0A072N3G3_9GAMM</name>
<comment type="caution">
    <text evidence="2">The sequence shown here is derived from an EMBL/GenBank/DDBJ whole genome shotgun (WGS) entry which is preliminary data.</text>
</comment>
<dbReference type="EMBL" id="ANIE01000003">
    <property type="protein sequence ID" value="KEF32234.1"/>
    <property type="molecule type" value="Genomic_DNA"/>
</dbReference>
<accession>A0A072N3G3</accession>
<dbReference type="Gene3D" id="3.40.50.2000">
    <property type="entry name" value="Glycogen Phosphorylase B"/>
    <property type="match status" value="2"/>
</dbReference>
<dbReference type="InterPro" id="IPR028098">
    <property type="entry name" value="Glyco_trans_4-like_N"/>
</dbReference>
<dbReference type="OrthoDB" id="9807209at2"/>
<evidence type="ECO:0000313" key="2">
    <source>
        <dbReference type="EMBL" id="KEF32234.1"/>
    </source>
</evidence>
<keyword evidence="3" id="KW-1185">Reference proteome</keyword>
<organism evidence="2 3">
    <name type="scientific">Marinobacter nitratireducens</name>
    <dbReference type="NCBI Taxonomy" id="1137280"/>
    <lineage>
        <taxon>Bacteria</taxon>
        <taxon>Pseudomonadati</taxon>
        <taxon>Pseudomonadota</taxon>
        <taxon>Gammaproteobacteria</taxon>
        <taxon>Pseudomonadales</taxon>
        <taxon>Marinobacteraceae</taxon>
        <taxon>Marinobacter</taxon>
    </lineage>
</organism>
<dbReference type="PANTHER" id="PTHR12526:SF600">
    <property type="entry name" value="GLYCOSYL TRANSFERASE GROUP 1"/>
    <property type="match status" value="1"/>
</dbReference>
<feature type="domain" description="Glycosyltransferase subfamily 4-like N-terminal" evidence="1">
    <location>
        <begin position="19"/>
        <end position="226"/>
    </location>
</feature>
<reference evidence="2 3" key="1">
    <citation type="submission" date="2012-12" db="EMBL/GenBank/DDBJ databases">
        <title>Genome assembly of Marinobacter sp. AK21.</title>
        <authorList>
            <person name="Khatri I."/>
            <person name="Kumar R."/>
            <person name="Vaidya B."/>
            <person name="Subramanian S."/>
            <person name="Pinnaka A."/>
        </authorList>
    </citation>
    <scope>NUCLEOTIDE SEQUENCE [LARGE SCALE GENOMIC DNA]</scope>
    <source>
        <strain evidence="2 3">AK21</strain>
    </source>
</reference>
<dbReference type="SUPFAM" id="SSF53756">
    <property type="entry name" value="UDP-Glycosyltransferase/glycogen phosphorylase"/>
    <property type="match status" value="1"/>
</dbReference>
<dbReference type="Pfam" id="PF13439">
    <property type="entry name" value="Glyco_transf_4"/>
    <property type="match status" value="1"/>
</dbReference>
<dbReference type="Pfam" id="PF13692">
    <property type="entry name" value="Glyco_trans_1_4"/>
    <property type="match status" value="1"/>
</dbReference>
<sequence>MTKPKLLWVSHLVPYPPKGGVLQRSFNLIKYLSKDFDIYLFTFNQSAFLKSSFTESTSPLEDAKAGLAPYIKEIRVVDIPSERVPLGKYLLALRSLFSSRPYTINWLHSRIAESQLSKMYEIVKPDVVHFDTISLAPYLKCCRGIPTVLNHHNVESQMMCERSINEGNGAKRLYYRLEGRKLRSYEHSVLSKFDLNITCSDQDSSLLTRESPGVNCLTVPNGVDTEYFKHEKSEYEDFSLIFAGGLGWYPNLDAMNYFVDEIWPLLKMKMPNVTMHLIGRNPTNKFLSLAKQDPDFLVHGFVDDVRPYLKRADVYVCPIREGGGTKLKILDALAMGCPVVSHPFATIGIDVEQGVTVEHASSPEEFYLKIERIFSDRNLRKRLSANGPKLVAEKYSFESIAMRYSLKLKTLMRDDNE</sequence>
<dbReference type="CDD" id="cd03801">
    <property type="entry name" value="GT4_PimA-like"/>
    <property type="match status" value="1"/>
</dbReference>
<dbReference type="STRING" id="1137280.D777_00868"/>
<dbReference type="PANTHER" id="PTHR12526">
    <property type="entry name" value="GLYCOSYLTRANSFERASE"/>
    <property type="match status" value="1"/>
</dbReference>